<proteinExistence type="predicted"/>
<dbReference type="AlphaFoldDB" id="A0A266NGH4"/>
<reference evidence="1 2" key="1">
    <citation type="submission" date="2017-08" db="EMBL/GenBank/DDBJ databases">
        <title>Genomic and metabolic characterisation of spoilage-associated Pseudomonas species.</title>
        <authorList>
            <person name="Stanborough T."/>
            <person name="Fegan N."/>
            <person name="Powell S.M."/>
            <person name="Singh T."/>
            <person name="Tamplin M.L."/>
            <person name="Chandry P.S."/>
        </authorList>
    </citation>
    <scope>NUCLEOTIDE SEQUENCE [LARGE SCALE GENOMIC DNA]</scope>
    <source>
        <strain evidence="1 2">L1802</strain>
    </source>
</reference>
<dbReference type="PROSITE" id="PS51257">
    <property type="entry name" value="PROKAR_LIPOPROTEIN"/>
    <property type="match status" value="1"/>
</dbReference>
<dbReference type="RefSeq" id="WP_094991899.1">
    <property type="nucleotide sequence ID" value="NZ_NQKI01000002.1"/>
</dbReference>
<organism evidence="1 2">
    <name type="scientific">Pseudomonas lundensis</name>
    <dbReference type="NCBI Taxonomy" id="86185"/>
    <lineage>
        <taxon>Bacteria</taxon>
        <taxon>Pseudomonadati</taxon>
        <taxon>Pseudomonadota</taxon>
        <taxon>Gammaproteobacteria</taxon>
        <taxon>Pseudomonadales</taxon>
        <taxon>Pseudomonadaceae</taxon>
        <taxon>Pseudomonas</taxon>
    </lineage>
</organism>
<evidence type="ECO:0000313" key="1">
    <source>
        <dbReference type="EMBL" id="OZY61007.1"/>
    </source>
</evidence>
<dbReference type="OrthoDB" id="7017115at2"/>
<evidence type="ECO:0000313" key="2">
    <source>
        <dbReference type="Proteomes" id="UP000215788"/>
    </source>
</evidence>
<name>A0A266NGH4_9PSED</name>
<gene>
    <name evidence="1" type="ORF">CJF39_01835</name>
</gene>
<dbReference type="Proteomes" id="UP000215788">
    <property type="component" value="Unassembled WGS sequence"/>
</dbReference>
<dbReference type="EMBL" id="NQKI01000002">
    <property type="protein sequence ID" value="OZY61007.1"/>
    <property type="molecule type" value="Genomic_DNA"/>
</dbReference>
<comment type="caution">
    <text evidence="1">The sequence shown here is derived from an EMBL/GenBank/DDBJ whole genome shotgun (WGS) entry which is preliminary data.</text>
</comment>
<protein>
    <recommendedName>
        <fullName evidence="3">Lipoprotein</fullName>
    </recommendedName>
</protein>
<sequence>MKLNLREWLLSASLCFLTGCSLTPPKTFTFQADVPENFTVTGTANYKPAPGETCIAPSGEAFTTGSLFFKPEQPKTAHQVEFKVPLTDNDHGCSMVLRGLKLKIEGQWGKRELDMSLASTGFSISDEPSANLPANSTPPVRVFKRQCQWFFRTAGPKRFIKKILQCRALGANGDMEKRMIGGSLHRDQMADSTVRLVLSVANSEKPYYKGWWIETPKGWKACTGVWGTQNEEPCTKPYKFLESFKMPGGRECTVYPNCTE</sequence>
<accession>A0A266NGH4</accession>
<evidence type="ECO:0008006" key="3">
    <source>
        <dbReference type="Google" id="ProtNLM"/>
    </source>
</evidence>